<evidence type="ECO:0000259" key="5">
    <source>
        <dbReference type="Pfam" id="PF03936"/>
    </source>
</evidence>
<dbReference type="EMBL" id="JAUIZM010000008">
    <property type="protein sequence ID" value="KAK1368317.1"/>
    <property type="molecule type" value="Genomic_DNA"/>
</dbReference>
<keyword evidence="7" id="KW-1185">Reference proteome</keyword>
<dbReference type="Pfam" id="PF03936">
    <property type="entry name" value="Terpene_synth_C"/>
    <property type="match status" value="1"/>
</dbReference>
<accession>A0AAD8HJ74</accession>
<evidence type="ECO:0000256" key="3">
    <source>
        <dbReference type="ARBA" id="ARBA00023239"/>
    </source>
</evidence>
<dbReference type="InterPro" id="IPR034741">
    <property type="entry name" value="Terpene_cyclase-like_1_C"/>
</dbReference>
<organism evidence="6 7">
    <name type="scientific">Heracleum sosnowskyi</name>
    <dbReference type="NCBI Taxonomy" id="360622"/>
    <lineage>
        <taxon>Eukaryota</taxon>
        <taxon>Viridiplantae</taxon>
        <taxon>Streptophyta</taxon>
        <taxon>Embryophyta</taxon>
        <taxon>Tracheophyta</taxon>
        <taxon>Spermatophyta</taxon>
        <taxon>Magnoliopsida</taxon>
        <taxon>eudicotyledons</taxon>
        <taxon>Gunneridae</taxon>
        <taxon>Pentapetalae</taxon>
        <taxon>asterids</taxon>
        <taxon>campanulids</taxon>
        <taxon>Apiales</taxon>
        <taxon>Apiaceae</taxon>
        <taxon>Apioideae</taxon>
        <taxon>apioid superclade</taxon>
        <taxon>Tordylieae</taxon>
        <taxon>Tordyliinae</taxon>
        <taxon>Heracleum</taxon>
    </lineage>
</organism>
<evidence type="ECO:0000259" key="4">
    <source>
        <dbReference type="Pfam" id="PF01397"/>
    </source>
</evidence>
<name>A0AAD8HJ74_9APIA</name>
<dbReference type="InterPro" id="IPR005630">
    <property type="entry name" value="Terpene_synthase_metal-bd"/>
</dbReference>
<dbReference type="AlphaFoldDB" id="A0AAD8HJ74"/>
<dbReference type="SUPFAM" id="SSF48239">
    <property type="entry name" value="Terpenoid cyclases/Protein prenyltransferases"/>
    <property type="match status" value="1"/>
</dbReference>
<gene>
    <name evidence="6" type="ORF">POM88_034409</name>
</gene>
<proteinExistence type="predicted"/>
<evidence type="ECO:0000313" key="7">
    <source>
        <dbReference type="Proteomes" id="UP001237642"/>
    </source>
</evidence>
<protein>
    <submittedName>
        <fullName evidence="6">(+)-delta-cadinene synthase</fullName>
    </submittedName>
</protein>
<reference evidence="6" key="1">
    <citation type="submission" date="2023-02" db="EMBL/GenBank/DDBJ databases">
        <title>Genome of toxic invasive species Heracleum sosnowskyi carries increased number of genes despite the absence of recent whole-genome duplications.</title>
        <authorList>
            <person name="Schelkunov M."/>
            <person name="Shtratnikova V."/>
            <person name="Makarenko M."/>
            <person name="Klepikova A."/>
            <person name="Omelchenko D."/>
            <person name="Novikova G."/>
            <person name="Obukhova E."/>
            <person name="Bogdanov V."/>
            <person name="Penin A."/>
            <person name="Logacheva M."/>
        </authorList>
    </citation>
    <scope>NUCLEOTIDE SEQUENCE</scope>
    <source>
        <strain evidence="6">Hsosn_3</strain>
        <tissue evidence="6">Leaf</tissue>
    </source>
</reference>
<evidence type="ECO:0000313" key="6">
    <source>
        <dbReference type="EMBL" id="KAK1368317.1"/>
    </source>
</evidence>
<feature type="domain" description="Terpene synthase N-terminal" evidence="4">
    <location>
        <begin position="30"/>
        <end position="206"/>
    </location>
</feature>
<dbReference type="SUPFAM" id="SSF48576">
    <property type="entry name" value="Terpenoid synthases"/>
    <property type="match status" value="1"/>
</dbReference>
<evidence type="ECO:0000256" key="2">
    <source>
        <dbReference type="ARBA" id="ARBA00022723"/>
    </source>
</evidence>
<dbReference type="FunFam" id="1.10.600.10:FF:000007">
    <property type="entry name" value="Isoprene synthase, chloroplastic"/>
    <property type="match status" value="1"/>
</dbReference>
<dbReference type="Proteomes" id="UP001237642">
    <property type="component" value="Unassembled WGS sequence"/>
</dbReference>
<dbReference type="InterPro" id="IPR001906">
    <property type="entry name" value="Terpene_synth_N"/>
</dbReference>
<dbReference type="GO" id="GO:0016102">
    <property type="term" value="P:diterpenoid biosynthetic process"/>
    <property type="evidence" value="ECO:0007669"/>
    <property type="project" value="InterPro"/>
</dbReference>
<dbReference type="Gene3D" id="1.10.600.10">
    <property type="entry name" value="Farnesyl Diphosphate Synthase"/>
    <property type="match status" value="1"/>
</dbReference>
<sequence>MALNVLSTSACAKTVIPEPNRRSANYHPSVWGDKFLAYDGSNHGKHDTDTLEQLQKLKEEIKKMFVQAGEEPKQLINLKLRLGISYHFEAEIDQAMLQHMSDIYHEFCGSNDVDDLYDVALCFRLLRQAGHKVSSNVFRKYMDDNGKFIKCLLQDTRGLLSLYEATHFRVHEEEILEDALQFTVFHLENLKSQLSSPLAVEISHALKCPLRKNLNRLGVRQYIAAQERNESHNKDLLKFAKLDFNQLQKMYQQEIGQITRWWKDLNFVEKLPFARDRVVECYFWILGVYFEPQYCIARRFLTKVIVLASVVDDIYDLYGTFEELLLFTDAIERWDTNALDLLPDYMKVCYQALLNTYSEMEKVLEEEAGRPSYRVEEAKNSFTRLAKAYLHEAKWFKESYFPTTEEYMNLALLSSGYGMMATNSFVGMGDEATREAFQWVSNGPLIVRASSLIARLCDDMTGHEFEQEKGDIPSAVECYMKQHGATKHEAYSELQKRVTNAWKDINQECLRPTHIPLSLLARIDNLTRAIYILYDGDDGYTHSSTRTKDHITSVLVDPVPL</sequence>
<dbReference type="PANTHER" id="PTHR31225">
    <property type="entry name" value="OS04G0344100 PROTEIN-RELATED"/>
    <property type="match status" value="1"/>
</dbReference>
<dbReference type="GO" id="GO:0000287">
    <property type="term" value="F:magnesium ion binding"/>
    <property type="evidence" value="ECO:0007669"/>
    <property type="project" value="InterPro"/>
</dbReference>
<keyword evidence="3" id="KW-0456">Lyase</keyword>
<evidence type="ECO:0000256" key="1">
    <source>
        <dbReference type="ARBA" id="ARBA00001946"/>
    </source>
</evidence>
<dbReference type="PANTHER" id="PTHR31225:SF221">
    <property type="entry name" value="(-)-GERMACRENE D SYNTHASE"/>
    <property type="match status" value="1"/>
</dbReference>
<dbReference type="InterPro" id="IPR050148">
    <property type="entry name" value="Terpene_synthase-like"/>
</dbReference>
<reference evidence="6" key="2">
    <citation type="submission" date="2023-05" db="EMBL/GenBank/DDBJ databases">
        <authorList>
            <person name="Schelkunov M.I."/>
        </authorList>
    </citation>
    <scope>NUCLEOTIDE SEQUENCE</scope>
    <source>
        <strain evidence="6">Hsosn_3</strain>
        <tissue evidence="6">Leaf</tissue>
    </source>
</reference>
<comment type="caution">
    <text evidence="6">The sequence shown here is derived from an EMBL/GenBank/DDBJ whole genome shotgun (WGS) entry which is preliminary data.</text>
</comment>
<dbReference type="InterPro" id="IPR008930">
    <property type="entry name" value="Terpenoid_cyclase/PrenylTrfase"/>
</dbReference>
<dbReference type="GO" id="GO:0010333">
    <property type="term" value="F:terpene synthase activity"/>
    <property type="evidence" value="ECO:0007669"/>
    <property type="project" value="InterPro"/>
</dbReference>
<dbReference type="Pfam" id="PF01397">
    <property type="entry name" value="Terpene_synth"/>
    <property type="match status" value="1"/>
</dbReference>
<comment type="cofactor">
    <cofactor evidence="1">
        <name>Mg(2+)</name>
        <dbReference type="ChEBI" id="CHEBI:18420"/>
    </cofactor>
</comment>
<dbReference type="InterPro" id="IPR044814">
    <property type="entry name" value="Terpene_cyclase_plant_C1"/>
</dbReference>
<dbReference type="InterPro" id="IPR036965">
    <property type="entry name" value="Terpene_synth_N_sf"/>
</dbReference>
<dbReference type="Gene3D" id="1.50.10.130">
    <property type="entry name" value="Terpene synthase, N-terminal domain"/>
    <property type="match status" value="1"/>
</dbReference>
<feature type="domain" description="Terpene synthase metal-binding" evidence="5">
    <location>
        <begin position="263"/>
        <end position="504"/>
    </location>
</feature>
<dbReference type="SFLD" id="SFLDS00005">
    <property type="entry name" value="Isoprenoid_Synthase_Type_I"/>
    <property type="match status" value="1"/>
</dbReference>
<dbReference type="InterPro" id="IPR008949">
    <property type="entry name" value="Isoprenoid_synthase_dom_sf"/>
</dbReference>
<dbReference type="SFLD" id="SFLDG01019">
    <property type="entry name" value="Terpene_Cyclase_Like_1_C_Termi"/>
    <property type="match status" value="1"/>
</dbReference>
<keyword evidence="2" id="KW-0479">Metal-binding</keyword>
<dbReference type="CDD" id="cd00684">
    <property type="entry name" value="Terpene_cyclase_plant_C1"/>
    <property type="match status" value="1"/>
</dbReference>